<evidence type="ECO:0000256" key="3">
    <source>
        <dbReference type="RuleBase" id="RU000363"/>
    </source>
</evidence>
<name>A0A1G8GP16_9SPHI</name>
<dbReference type="AlphaFoldDB" id="A0A1G8GP16"/>
<evidence type="ECO:0000313" key="5">
    <source>
        <dbReference type="Proteomes" id="UP000199705"/>
    </source>
</evidence>
<gene>
    <name evidence="4" type="ORF">SAMN05192573_114120</name>
</gene>
<dbReference type="PANTHER" id="PTHR42901:SF1">
    <property type="entry name" value="ALCOHOL DEHYDROGENASE"/>
    <property type="match status" value="1"/>
</dbReference>
<evidence type="ECO:0000256" key="2">
    <source>
        <dbReference type="ARBA" id="ARBA00023002"/>
    </source>
</evidence>
<evidence type="ECO:0000256" key="1">
    <source>
        <dbReference type="ARBA" id="ARBA00006484"/>
    </source>
</evidence>
<evidence type="ECO:0000313" key="4">
    <source>
        <dbReference type="EMBL" id="SDH96067.1"/>
    </source>
</evidence>
<dbReference type="STRING" id="551996.SAMN05192573_114120"/>
<keyword evidence="2" id="KW-0560">Oxidoreductase</keyword>
<dbReference type="Gene3D" id="3.40.50.720">
    <property type="entry name" value="NAD(P)-binding Rossmann-like Domain"/>
    <property type="match status" value="1"/>
</dbReference>
<comment type="similarity">
    <text evidence="1 3">Belongs to the short-chain dehydrogenases/reductases (SDR) family.</text>
</comment>
<dbReference type="PANTHER" id="PTHR42901">
    <property type="entry name" value="ALCOHOL DEHYDROGENASE"/>
    <property type="match status" value="1"/>
</dbReference>
<dbReference type="PRINTS" id="PR00081">
    <property type="entry name" value="GDHRDH"/>
</dbReference>
<dbReference type="InterPro" id="IPR036291">
    <property type="entry name" value="NAD(P)-bd_dom_sf"/>
</dbReference>
<dbReference type="EMBL" id="FNCG01000014">
    <property type="protein sequence ID" value="SDH96067.1"/>
    <property type="molecule type" value="Genomic_DNA"/>
</dbReference>
<reference evidence="5" key="1">
    <citation type="submission" date="2016-10" db="EMBL/GenBank/DDBJ databases">
        <authorList>
            <person name="Varghese N."/>
            <person name="Submissions S."/>
        </authorList>
    </citation>
    <scope>NUCLEOTIDE SEQUENCE [LARGE SCALE GENOMIC DNA]</scope>
    <source>
        <strain evidence="5">Gh-67</strain>
    </source>
</reference>
<protein>
    <submittedName>
        <fullName evidence="4">NADP-dependent 3-hydroxy acid dehydrogenase YdfG</fullName>
    </submittedName>
</protein>
<dbReference type="SUPFAM" id="SSF51735">
    <property type="entry name" value="NAD(P)-binding Rossmann-fold domains"/>
    <property type="match status" value="1"/>
</dbReference>
<keyword evidence="5" id="KW-1185">Reference proteome</keyword>
<proteinExistence type="inferred from homology"/>
<dbReference type="FunFam" id="3.40.50.720:FF:000047">
    <property type="entry name" value="NADP-dependent L-serine/L-allo-threonine dehydrogenase"/>
    <property type="match status" value="1"/>
</dbReference>
<dbReference type="Pfam" id="PF00106">
    <property type="entry name" value="adh_short"/>
    <property type="match status" value="1"/>
</dbReference>
<dbReference type="PRINTS" id="PR00080">
    <property type="entry name" value="SDRFAMILY"/>
</dbReference>
<dbReference type="RefSeq" id="WP_091172585.1">
    <property type="nucleotide sequence ID" value="NZ_FNCG01000014.1"/>
</dbReference>
<sequence>MSKIALITGATAGIGEACAHVFAREGYDLVLTGRRLDRLEKLAKHLNDKYNVEVAVSSFDVRNREDTINNLEALPAQWRKVTVLVNNAGLSQGLDPIQKGSIDDWETMIDTNIKGLLYVSRVVSNWMIENGKGHIINLGSIAGKEVYANGNVYCATKHAVDALNKGMRIDLLPHGIKVTAIHPGAVETEFSEVRFKGDKERAKKVYDGFKPLVAEDVAETIWFIASRPAHVNINDLVIMPTAQANAGTIFRG</sequence>
<accession>A0A1G8GP16</accession>
<dbReference type="GO" id="GO:0016616">
    <property type="term" value="F:oxidoreductase activity, acting on the CH-OH group of donors, NAD or NADP as acceptor"/>
    <property type="evidence" value="ECO:0007669"/>
    <property type="project" value="UniProtKB-ARBA"/>
</dbReference>
<dbReference type="InterPro" id="IPR020904">
    <property type="entry name" value="Sc_DH/Rdtase_CS"/>
</dbReference>
<dbReference type="Proteomes" id="UP000199705">
    <property type="component" value="Unassembled WGS sequence"/>
</dbReference>
<dbReference type="PROSITE" id="PS00061">
    <property type="entry name" value="ADH_SHORT"/>
    <property type="match status" value="1"/>
</dbReference>
<dbReference type="CDD" id="cd05346">
    <property type="entry name" value="SDR_c5"/>
    <property type="match status" value="1"/>
</dbReference>
<organism evidence="4 5">
    <name type="scientific">Mucilaginibacter gossypii</name>
    <dbReference type="NCBI Taxonomy" id="551996"/>
    <lineage>
        <taxon>Bacteria</taxon>
        <taxon>Pseudomonadati</taxon>
        <taxon>Bacteroidota</taxon>
        <taxon>Sphingobacteriia</taxon>
        <taxon>Sphingobacteriales</taxon>
        <taxon>Sphingobacteriaceae</taxon>
        <taxon>Mucilaginibacter</taxon>
    </lineage>
</organism>
<dbReference type="InterPro" id="IPR002347">
    <property type="entry name" value="SDR_fam"/>
</dbReference>